<dbReference type="Pfam" id="PF08107">
    <property type="entry name" value="Antimicrobial12"/>
    <property type="match status" value="1"/>
</dbReference>
<evidence type="ECO:0000256" key="5">
    <source>
        <dbReference type="ARBA" id="ARBA00023022"/>
    </source>
</evidence>
<protein>
    <submittedName>
        <fullName evidence="7">Pleurocidin-like peptide WFX</fullName>
    </submittedName>
</protein>
<evidence type="ECO:0000256" key="2">
    <source>
        <dbReference type="ARBA" id="ARBA00007419"/>
    </source>
</evidence>
<evidence type="ECO:0000256" key="1">
    <source>
        <dbReference type="ARBA" id="ARBA00004613"/>
    </source>
</evidence>
<organism evidence="7">
    <name type="scientific">Pseudopleuronectes americanus</name>
    <name type="common">Winter flounder</name>
    <name type="synonym">Pleuronectes americanus</name>
    <dbReference type="NCBI Taxonomy" id="8265"/>
    <lineage>
        <taxon>Eukaryota</taxon>
        <taxon>Metazoa</taxon>
        <taxon>Chordata</taxon>
        <taxon>Craniata</taxon>
        <taxon>Vertebrata</taxon>
        <taxon>Euteleostomi</taxon>
        <taxon>Actinopterygii</taxon>
        <taxon>Neopterygii</taxon>
        <taxon>Teleostei</taxon>
        <taxon>Neoteleostei</taxon>
        <taxon>Acanthomorphata</taxon>
        <taxon>Carangaria</taxon>
        <taxon>Pleuronectiformes</taxon>
        <taxon>Pleuronectoidei</taxon>
        <taxon>Pleuronectidae</taxon>
        <taxon>Pseudopleuronectes</taxon>
    </lineage>
</organism>
<keyword evidence="3" id="KW-0964">Secreted</keyword>
<dbReference type="InterPro" id="IPR012515">
    <property type="entry name" value="Antimicrobial12"/>
</dbReference>
<dbReference type="AlphaFoldDB" id="Q7T053"/>
<sequence length="67" mass="7350">MKFATAFLMLSMVVLMAEPGECRSTEDIIKSISGGGFLNAMNAGYNEQQELNKRSDDDDSPSLIVFD</sequence>
<evidence type="ECO:0000256" key="4">
    <source>
        <dbReference type="ARBA" id="ARBA00022529"/>
    </source>
</evidence>
<feature type="chain" id="PRO_5004294642" evidence="6">
    <location>
        <begin position="25"/>
        <end position="67"/>
    </location>
</feature>
<keyword evidence="5" id="KW-0044">Antibiotic</keyword>
<evidence type="ECO:0000256" key="3">
    <source>
        <dbReference type="ARBA" id="ARBA00022525"/>
    </source>
</evidence>
<feature type="signal peptide" evidence="6">
    <location>
        <begin position="1"/>
        <end position="24"/>
    </location>
</feature>
<reference evidence="7" key="1">
    <citation type="journal article" date="2003" name="Eur. J. Biochem.">
        <title>Identification, structure and differential expression of novel pleurocidins clustered on the genome of the winter flounder, Pseudopleuronectes americanus (Walbaum).</title>
        <authorList>
            <person name="Douglas S.E."/>
            <person name="Patrzykat A."/>
            <person name="Pytyck J."/>
            <person name="Gallant J.W."/>
        </authorList>
    </citation>
    <scope>NUCLEOTIDE SEQUENCE</scope>
</reference>
<evidence type="ECO:0000256" key="6">
    <source>
        <dbReference type="SAM" id="SignalP"/>
    </source>
</evidence>
<keyword evidence="6" id="KW-0732">Signal</keyword>
<dbReference type="GO" id="GO:0042742">
    <property type="term" value="P:defense response to bacterium"/>
    <property type="evidence" value="ECO:0007669"/>
    <property type="project" value="UniProtKB-KW"/>
</dbReference>
<gene>
    <name evidence="7" type="primary">ple6</name>
</gene>
<dbReference type="EMBL" id="AY282498">
    <property type="protein sequence ID" value="AAQ16623.1"/>
    <property type="molecule type" value="Genomic_DNA"/>
</dbReference>
<dbReference type="GO" id="GO:0005576">
    <property type="term" value="C:extracellular region"/>
    <property type="evidence" value="ECO:0007669"/>
    <property type="project" value="UniProtKB-SubCell"/>
</dbReference>
<name>Q7T053_PSEAM</name>
<accession>Q7T053</accession>
<evidence type="ECO:0000313" key="7">
    <source>
        <dbReference type="EMBL" id="AAQ16623.1"/>
    </source>
</evidence>
<proteinExistence type="inferred from homology"/>
<comment type="subcellular location">
    <subcellularLocation>
        <location evidence="1">Secreted</location>
    </subcellularLocation>
</comment>
<keyword evidence="4" id="KW-0929">Antimicrobial</keyword>
<comment type="similarity">
    <text evidence="2">Belongs to the pleurocidin family.</text>
</comment>